<dbReference type="InterPro" id="IPR013320">
    <property type="entry name" value="ConA-like_dom_sf"/>
</dbReference>
<keyword evidence="3" id="KW-1185">Reference proteome</keyword>
<gene>
    <name evidence="2" type="ORF">TRITD_3Bv1G037030</name>
</gene>
<organism evidence="2 3">
    <name type="scientific">Triticum turgidum subsp. durum</name>
    <name type="common">Durum wheat</name>
    <name type="synonym">Triticum durum</name>
    <dbReference type="NCBI Taxonomy" id="4567"/>
    <lineage>
        <taxon>Eukaryota</taxon>
        <taxon>Viridiplantae</taxon>
        <taxon>Streptophyta</taxon>
        <taxon>Embryophyta</taxon>
        <taxon>Tracheophyta</taxon>
        <taxon>Spermatophyta</taxon>
        <taxon>Magnoliopsida</taxon>
        <taxon>Liliopsida</taxon>
        <taxon>Poales</taxon>
        <taxon>Poaceae</taxon>
        <taxon>BOP clade</taxon>
        <taxon>Pooideae</taxon>
        <taxon>Triticodae</taxon>
        <taxon>Triticeae</taxon>
        <taxon>Triticinae</taxon>
        <taxon>Triticum</taxon>
    </lineage>
</organism>
<sequence>MAPREHIFFFLHAIPLLVLLPLAVSTTTSNDSFSFVYDGFSGVNLTLDGNAKVTPDGLLELTNDTSTLATPSTRPR</sequence>
<evidence type="ECO:0000313" key="2">
    <source>
        <dbReference type="EMBL" id="VAH73249.1"/>
    </source>
</evidence>
<dbReference type="SUPFAM" id="SSF49899">
    <property type="entry name" value="Concanavalin A-like lectins/glucanases"/>
    <property type="match status" value="1"/>
</dbReference>
<dbReference type="AlphaFoldDB" id="A0A9R1QC75"/>
<keyword evidence="1" id="KW-0732">Signal</keyword>
<protein>
    <recommendedName>
        <fullName evidence="4">Legume lectin domain-containing protein</fullName>
    </recommendedName>
</protein>
<feature type="signal peptide" evidence="1">
    <location>
        <begin position="1"/>
        <end position="25"/>
    </location>
</feature>
<reference evidence="2 3" key="1">
    <citation type="submission" date="2017-09" db="EMBL/GenBank/DDBJ databases">
        <authorList>
            <consortium name="International Durum Wheat Genome Sequencing Consortium (IDWGSC)"/>
            <person name="Milanesi L."/>
        </authorList>
    </citation>
    <scope>NUCLEOTIDE SEQUENCE [LARGE SCALE GENOMIC DNA]</scope>
    <source>
        <strain evidence="3">cv. Svevo</strain>
    </source>
</reference>
<name>A0A9R1QC75_TRITD</name>
<accession>A0A9R1QC75</accession>
<dbReference type="EMBL" id="LT934116">
    <property type="protein sequence ID" value="VAH73249.1"/>
    <property type="molecule type" value="Genomic_DNA"/>
</dbReference>
<dbReference type="Proteomes" id="UP000324705">
    <property type="component" value="Chromosome 3B"/>
</dbReference>
<feature type="chain" id="PRO_5040504977" description="Legume lectin domain-containing protein" evidence="1">
    <location>
        <begin position="26"/>
        <end position="76"/>
    </location>
</feature>
<dbReference type="Gene3D" id="2.60.120.200">
    <property type="match status" value="1"/>
</dbReference>
<evidence type="ECO:0000313" key="3">
    <source>
        <dbReference type="Proteomes" id="UP000324705"/>
    </source>
</evidence>
<proteinExistence type="predicted"/>
<evidence type="ECO:0008006" key="4">
    <source>
        <dbReference type="Google" id="ProtNLM"/>
    </source>
</evidence>
<dbReference type="Gramene" id="TRITD3Bv1G037030.1">
    <property type="protein sequence ID" value="TRITD3Bv1G037030.1"/>
    <property type="gene ID" value="TRITD3Bv1G037030"/>
</dbReference>
<evidence type="ECO:0000256" key="1">
    <source>
        <dbReference type="SAM" id="SignalP"/>
    </source>
</evidence>